<accession>A0AAD2HV44</accession>
<evidence type="ECO:0000313" key="6">
    <source>
        <dbReference type="EMBL" id="CAK5282711.1"/>
    </source>
</evidence>
<dbReference type="PROSITE" id="PS50865">
    <property type="entry name" value="ZF_MYND_2"/>
    <property type="match status" value="1"/>
</dbReference>
<gene>
    <name evidence="6" type="ORF">MYCIT1_LOCUS34688</name>
</gene>
<keyword evidence="1" id="KW-0479">Metal-binding</keyword>
<keyword evidence="7" id="KW-1185">Reference proteome</keyword>
<evidence type="ECO:0000256" key="4">
    <source>
        <dbReference type="PROSITE-ProRule" id="PRU00134"/>
    </source>
</evidence>
<protein>
    <recommendedName>
        <fullName evidence="5">MYND-type domain-containing protein</fullName>
    </recommendedName>
</protein>
<dbReference type="GO" id="GO:0008270">
    <property type="term" value="F:zinc ion binding"/>
    <property type="evidence" value="ECO:0007669"/>
    <property type="project" value="UniProtKB-KW"/>
</dbReference>
<evidence type="ECO:0000256" key="1">
    <source>
        <dbReference type="ARBA" id="ARBA00022723"/>
    </source>
</evidence>
<reference evidence="6" key="1">
    <citation type="submission" date="2023-11" db="EMBL/GenBank/DDBJ databases">
        <authorList>
            <person name="De Vega J J."/>
            <person name="De Vega J J."/>
        </authorList>
    </citation>
    <scope>NUCLEOTIDE SEQUENCE</scope>
</reference>
<dbReference type="EMBL" id="CAVNYO010000460">
    <property type="protein sequence ID" value="CAK5282711.1"/>
    <property type="molecule type" value="Genomic_DNA"/>
</dbReference>
<dbReference type="SUPFAM" id="SSF144232">
    <property type="entry name" value="HIT/MYND zinc finger-like"/>
    <property type="match status" value="1"/>
</dbReference>
<feature type="domain" description="MYND-type" evidence="5">
    <location>
        <begin position="427"/>
        <end position="469"/>
    </location>
</feature>
<dbReference type="Gene3D" id="6.10.140.2220">
    <property type="match status" value="1"/>
</dbReference>
<organism evidence="6 7">
    <name type="scientific">Mycena citricolor</name>
    <dbReference type="NCBI Taxonomy" id="2018698"/>
    <lineage>
        <taxon>Eukaryota</taxon>
        <taxon>Fungi</taxon>
        <taxon>Dikarya</taxon>
        <taxon>Basidiomycota</taxon>
        <taxon>Agaricomycotina</taxon>
        <taxon>Agaricomycetes</taxon>
        <taxon>Agaricomycetidae</taxon>
        <taxon>Agaricales</taxon>
        <taxon>Marasmiineae</taxon>
        <taxon>Mycenaceae</taxon>
        <taxon>Mycena</taxon>
    </lineage>
</organism>
<dbReference type="Pfam" id="PF01753">
    <property type="entry name" value="zf-MYND"/>
    <property type="match status" value="1"/>
</dbReference>
<evidence type="ECO:0000256" key="3">
    <source>
        <dbReference type="ARBA" id="ARBA00022833"/>
    </source>
</evidence>
<keyword evidence="3" id="KW-0862">Zinc</keyword>
<dbReference type="InterPro" id="IPR002893">
    <property type="entry name" value="Znf_MYND"/>
</dbReference>
<evidence type="ECO:0000256" key="2">
    <source>
        <dbReference type="ARBA" id="ARBA00022771"/>
    </source>
</evidence>
<sequence>MAMNPQHRIARLRASPRQVIDKARAGSMVDLTDLANWWTQVPELVPLGVINVFFHHLDGAALDAIMASQSPTPTPRQAEQILLATNALFALCHCGPLVSFGGPYHDGTALRRAWPGIFRWSAYLLNARVFTAATSASTEQERRTTMDTVCSCWYAFVAADGMQQVMAQTQGAVELLTKLWQIDQDVRGQRTVDIPCVAAAFDALLIDVDCADRVMRAVGGKSSAKVVAKLVVTRTKAALARPQLDPVELQIYLDIFSHLARGEQHPLRHALLAAGAIPLCTQAALTLARALDAGGPPDLLGGVVAGFGFLANCLHSTEGFTWVIQALHADLLLALAACSPYLGRLDREDFGMLSMIFKQLLPQYLVYRSVINAVDAGLGRLDEKQQQRIQAGRMKQVWLDFLAVARERMYVVMHAQVVKGKAATCDNVQCQKIDAKNTFQKCAGCQSTLYCSRECQTVAWKEGGHKEMCKLKQQERLEGKAQAISKGDSAFFHHLSTRDARHHMPLLRRLAQDKHPGIPANHLVVRIDYTRNPPAYSVLTLDKAEIVETSPIASANAEARSDALFDRARENPDRVSLVQSVVANGSSAQMVLSVVTGSFWDDETVLPTEEEDGGDRSPAALDTSVDAVDMMMARTALDGFLTSQGESAAC</sequence>
<name>A0AAD2HV44_9AGAR</name>
<evidence type="ECO:0000313" key="7">
    <source>
        <dbReference type="Proteomes" id="UP001295794"/>
    </source>
</evidence>
<keyword evidence="2 4" id="KW-0863">Zinc-finger</keyword>
<dbReference type="AlphaFoldDB" id="A0AAD2HV44"/>
<evidence type="ECO:0000259" key="5">
    <source>
        <dbReference type="PROSITE" id="PS50865"/>
    </source>
</evidence>
<comment type="caution">
    <text evidence="6">The sequence shown here is derived from an EMBL/GenBank/DDBJ whole genome shotgun (WGS) entry which is preliminary data.</text>
</comment>
<dbReference type="Proteomes" id="UP001295794">
    <property type="component" value="Unassembled WGS sequence"/>
</dbReference>
<proteinExistence type="predicted"/>